<sequence length="246" mass="26513">MADKMRSNRSAEREWPERLRPEQPVQMTDPNFHTDTGGWAEVHRDEWAQNLVGMLGKKVNRWAQNVRPGGFAMPEDRPSGLHVILTITTDGPTVDVISENVNRPGAYADGLGNSDGWAQSSVFGPGKGNGRAQSPIGRCRRMGPELNLISDNGGQAIVHGRYTQLRWMGPDVDLTVQNVPNNDGRCGRVCTPTAVGSGADDTSSGSVALAAIGLSRDLPDGRSGGITGSVAIHEMYGWEIVVWDNV</sequence>
<accession>A0AAD4DWA2</accession>
<evidence type="ECO:0000313" key="2">
    <source>
        <dbReference type="EMBL" id="KAG1893778.1"/>
    </source>
</evidence>
<dbReference type="GeneID" id="64671921"/>
<reference evidence="2" key="1">
    <citation type="journal article" date="2020" name="New Phytol.">
        <title>Comparative genomics reveals dynamic genome evolution in host specialist ectomycorrhizal fungi.</title>
        <authorList>
            <person name="Lofgren L.A."/>
            <person name="Nguyen N.H."/>
            <person name="Vilgalys R."/>
            <person name="Ruytinx J."/>
            <person name="Liao H.L."/>
            <person name="Branco S."/>
            <person name="Kuo A."/>
            <person name="LaButti K."/>
            <person name="Lipzen A."/>
            <person name="Andreopoulos W."/>
            <person name="Pangilinan J."/>
            <person name="Riley R."/>
            <person name="Hundley H."/>
            <person name="Na H."/>
            <person name="Barry K."/>
            <person name="Grigoriev I.V."/>
            <person name="Stajich J.E."/>
            <person name="Kennedy P.G."/>
        </authorList>
    </citation>
    <scope>NUCLEOTIDE SEQUENCE</scope>
    <source>
        <strain evidence="2">FC203</strain>
    </source>
</reference>
<organism evidence="2 3">
    <name type="scientific">Suillus fuscotomentosus</name>
    <dbReference type="NCBI Taxonomy" id="1912939"/>
    <lineage>
        <taxon>Eukaryota</taxon>
        <taxon>Fungi</taxon>
        <taxon>Dikarya</taxon>
        <taxon>Basidiomycota</taxon>
        <taxon>Agaricomycotina</taxon>
        <taxon>Agaricomycetes</taxon>
        <taxon>Agaricomycetidae</taxon>
        <taxon>Boletales</taxon>
        <taxon>Suillineae</taxon>
        <taxon>Suillaceae</taxon>
        <taxon>Suillus</taxon>
    </lineage>
</organism>
<protein>
    <submittedName>
        <fullName evidence="2">Uncharacterized protein</fullName>
    </submittedName>
</protein>
<dbReference type="RefSeq" id="XP_041219354.1">
    <property type="nucleotide sequence ID" value="XM_041377623.1"/>
</dbReference>
<dbReference type="AlphaFoldDB" id="A0AAD4DWA2"/>
<dbReference type="Proteomes" id="UP001195769">
    <property type="component" value="Unassembled WGS sequence"/>
</dbReference>
<evidence type="ECO:0000313" key="3">
    <source>
        <dbReference type="Proteomes" id="UP001195769"/>
    </source>
</evidence>
<name>A0AAD4DWA2_9AGAM</name>
<comment type="caution">
    <text evidence="2">The sequence shown here is derived from an EMBL/GenBank/DDBJ whole genome shotgun (WGS) entry which is preliminary data.</text>
</comment>
<feature type="compositionally biased region" description="Basic and acidic residues" evidence="1">
    <location>
        <begin position="1"/>
        <end position="21"/>
    </location>
</feature>
<evidence type="ECO:0000256" key="1">
    <source>
        <dbReference type="SAM" id="MobiDB-lite"/>
    </source>
</evidence>
<keyword evidence="3" id="KW-1185">Reference proteome</keyword>
<gene>
    <name evidence="2" type="ORF">F5891DRAFT_985592</name>
</gene>
<dbReference type="EMBL" id="JABBWK010000091">
    <property type="protein sequence ID" value="KAG1893778.1"/>
    <property type="molecule type" value="Genomic_DNA"/>
</dbReference>
<proteinExistence type="predicted"/>
<feature type="region of interest" description="Disordered" evidence="1">
    <location>
        <begin position="1"/>
        <end position="31"/>
    </location>
</feature>